<dbReference type="EMBL" id="JAYRBN010000110">
    <property type="protein sequence ID" value="KAL2725910.1"/>
    <property type="molecule type" value="Genomic_DNA"/>
</dbReference>
<sequence>MVDDDDGVGLRTDGPLISLKTHEDSQGHRGGCSLNPGLEGFSMVLACGPSTVPTTICRAKAYEGRDFIPLDISVAMHRPIFDITIQVHIGSLYPVRRTNKIEEERRCPVSLSQDEDVKIGRKSRHSNKLHIGTDLI</sequence>
<proteinExistence type="predicted"/>
<dbReference type="Proteomes" id="UP001607303">
    <property type="component" value="Unassembled WGS sequence"/>
</dbReference>
<name>A0ABD2AZL5_VESMC</name>
<organism evidence="1 2">
    <name type="scientific">Vespula maculifrons</name>
    <name type="common">Eastern yellow jacket</name>
    <name type="synonym">Wasp</name>
    <dbReference type="NCBI Taxonomy" id="7453"/>
    <lineage>
        <taxon>Eukaryota</taxon>
        <taxon>Metazoa</taxon>
        <taxon>Ecdysozoa</taxon>
        <taxon>Arthropoda</taxon>
        <taxon>Hexapoda</taxon>
        <taxon>Insecta</taxon>
        <taxon>Pterygota</taxon>
        <taxon>Neoptera</taxon>
        <taxon>Endopterygota</taxon>
        <taxon>Hymenoptera</taxon>
        <taxon>Apocrita</taxon>
        <taxon>Aculeata</taxon>
        <taxon>Vespoidea</taxon>
        <taxon>Vespidae</taxon>
        <taxon>Vespinae</taxon>
        <taxon>Vespula</taxon>
    </lineage>
</organism>
<dbReference type="AlphaFoldDB" id="A0ABD2AZL5"/>
<keyword evidence="2" id="KW-1185">Reference proteome</keyword>
<evidence type="ECO:0000313" key="1">
    <source>
        <dbReference type="EMBL" id="KAL2725910.1"/>
    </source>
</evidence>
<accession>A0ABD2AZL5</accession>
<evidence type="ECO:0000313" key="2">
    <source>
        <dbReference type="Proteomes" id="UP001607303"/>
    </source>
</evidence>
<comment type="caution">
    <text evidence="1">The sequence shown here is derived from an EMBL/GenBank/DDBJ whole genome shotgun (WGS) entry which is preliminary data.</text>
</comment>
<protein>
    <submittedName>
        <fullName evidence="1">Uncharacterized protein</fullName>
    </submittedName>
</protein>
<gene>
    <name evidence="1" type="ORF">V1477_018348</name>
</gene>
<reference evidence="1 2" key="1">
    <citation type="journal article" date="2024" name="Ann. Entomol. Soc. Am.">
        <title>Genomic analyses of the southern and eastern yellowjacket wasps (Hymenoptera: Vespidae) reveal evolutionary signatures of social life.</title>
        <authorList>
            <person name="Catto M.A."/>
            <person name="Caine P.B."/>
            <person name="Orr S.E."/>
            <person name="Hunt B.G."/>
            <person name="Goodisman M.A.D."/>
        </authorList>
    </citation>
    <scope>NUCLEOTIDE SEQUENCE [LARGE SCALE GENOMIC DNA]</scope>
    <source>
        <strain evidence="1">232</strain>
        <tissue evidence="1">Head and thorax</tissue>
    </source>
</reference>